<evidence type="ECO:0000313" key="1">
    <source>
        <dbReference type="EMBL" id="CAK9266522.1"/>
    </source>
</evidence>
<reference evidence="1" key="1">
    <citation type="submission" date="2024-02" db="EMBL/GenBank/DDBJ databases">
        <authorList>
            <consortium name="ELIXIR-Norway"/>
            <consortium name="Elixir Norway"/>
        </authorList>
    </citation>
    <scope>NUCLEOTIDE SEQUENCE</scope>
</reference>
<proteinExistence type="predicted"/>
<evidence type="ECO:0000313" key="2">
    <source>
        <dbReference type="Proteomes" id="UP001497444"/>
    </source>
</evidence>
<name>A0ABP0WJC2_9BRYO</name>
<gene>
    <name evidence="1" type="ORF">CSSPJE1EN1_LOCUS12000</name>
</gene>
<dbReference type="Proteomes" id="UP001497444">
    <property type="component" value="Chromosome 18"/>
</dbReference>
<sequence length="134" mass="15634">MDAVELFDDARHNLRLNQTTFFRCVEDENARMLEAILNNRKVDVNAYNDEEGRDLMTKLGGYCWEYRHWDDMLKLLVGTTINHYHEKKEFASPRPLDVVQKNSAKVFESGKHESVEVWAKGKNITMLKLLLFGA</sequence>
<accession>A0ABP0WJC2</accession>
<organism evidence="1 2">
    <name type="scientific">Sphagnum jensenii</name>
    <dbReference type="NCBI Taxonomy" id="128206"/>
    <lineage>
        <taxon>Eukaryota</taxon>
        <taxon>Viridiplantae</taxon>
        <taxon>Streptophyta</taxon>
        <taxon>Embryophyta</taxon>
        <taxon>Bryophyta</taxon>
        <taxon>Sphagnophytina</taxon>
        <taxon>Sphagnopsida</taxon>
        <taxon>Sphagnales</taxon>
        <taxon>Sphagnaceae</taxon>
        <taxon>Sphagnum</taxon>
    </lineage>
</organism>
<keyword evidence="2" id="KW-1185">Reference proteome</keyword>
<dbReference type="EMBL" id="OZ020113">
    <property type="protein sequence ID" value="CAK9266522.1"/>
    <property type="molecule type" value="Genomic_DNA"/>
</dbReference>
<protein>
    <submittedName>
        <fullName evidence="1">Uncharacterized protein</fullName>
    </submittedName>
</protein>